<dbReference type="Proteomes" id="UP001249851">
    <property type="component" value="Unassembled WGS sequence"/>
</dbReference>
<evidence type="ECO:0000313" key="3">
    <source>
        <dbReference type="EMBL" id="KAK2550910.1"/>
    </source>
</evidence>
<protein>
    <submittedName>
        <fullName evidence="3">Uncharacterized protein</fullName>
    </submittedName>
</protein>
<comment type="caution">
    <text evidence="3">The sequence shown here is derived from an EMBL/GenBank/DDBJ whole genome shotgun (WGS) entry which is preliminary data.</text>
</comment>
<feature type="signal peptide" evidence="2">
    <location>
        <begin position="1"/>
        <end position="15"/>
    </location>
</feature>
<feature type="chain" id="PRO_5042050414" evidence="2">
    <location>
        <begin position="16"/>
        <end position="183"/>
    </location>
</feature>
<evidence type="ECO:0000256" key="1">
    <source>
        <dbReference type="SAM" id="MobiDB-lite"/>
    </source>
</evidence>
<evidence type="ECO:0000256" key="2">
    <source>
        <dbReference type="SAM" id="SignalP"/>
    </source>
</evidence>
<dbReference type="EMBL" id="JARQWQ010000104">
    <property type="protein sequence ID" value="KAK2550910.1"/>
    <property type="molecule type" value="Genomic_DNA"/>
</dbReference>
<reference evidence="3" key="1">
    <citation type="journal article" date="2023" name="G3 (Bethesda)">
        <title>Whole genome assembly and annotation of the endangered Caribbean coral Acropora cervicornis.</title>
        <authorList>
            <person name="Selwyn J.D."/>
            <person name="Vollmer S.V."/>
        </authorList>
    </citation>
    <scope>NUCLEOTIDE SEQUENCE</scope>
    <source>
        <strain evidence="3">K2</strain>
    </source>
</reference>
<gene>
    <name evidence="3" type="ORF">P5673_028282</name>
</gene>
<evidence type="ECO:0000313" key="4">
    <source>
        <dbReference type="Proteomes" id="UP001249851"/>
    </source>
</evidence>
<feature type="compositionally biased region" description="Pro residues" evidence="1">
    <location>
        <begin position="167"/>
        <end position="183"/>
    </location>
</feature>
<name>A0AAD9UVA0_ACRCE</name>
<keyword evidence="4" id="KW-1185">Reference proteome</keyword>
<dbReference type="AlphaFoldDB" id="A0AAD9UVA0"/>
<accession>A0AAD9UVA0</accession>
<organism evidence="3 4">
    <name type="scientific">Acropora cervicornis</name>
    <name type="common">Staghorn coral</name>
    <dbReference type="NCBI Taxonomy" id="6130"/>
    <lineage>
        <taxon>Eukaryota</taxon>
        <taxon>Metazoa</taxon>
        <taxon>Cnidaria</taxon>
        <taxon>Anthozoa</taxon>
        <taxon>Hexacorallia</taxon>
        <taxon>Scleractinia</taxon>
        <taxon>Astrocoeniina</taxon>
        <taxon>Acroporidae</taxon>
        <taxon>Acropora</taxon>
    </lineage>
</organism>
<sequence length="183" mass="19695">MFFIVFSLFISLCLGSSNLSRHAVCEGEDSLCQAGLVCRQTKAFTVQGQTFPVNQCVAHDEVIDVESVNMDAENDVYNVLARHKRFIPGLLKQCQTESDCPAKFCCVNFIKKCLPKLPRGAPCATQILHGCPCQDGLECQQKGTITLPIIGIPVPQMKCEPSSVEPPVGPPVLPPVGPQPGGA</sequence>
<reference evidence="3" key="2">
    <citation type="journal article" date="2023" name="Science">
        <title>Genomic signatures of disease resistance in endangered staghorn corals.</title>
        <authorList>
            <person name="Vollmer S.V."/>
            <person name="Selwyn J.D."/>
            <person name="Despard B.A."/>
            <person name="Roesel C.L."/>
        </authorList>
    </citation>
    <scope>NUCLEOTIDE SEQUENCE</scope>
    <source>
        <strain evidence="3">K2</strain>
    </source>
</reference>
<keyword evidence="2" id="KW-0732">Signal</keyword>
<feature type="region of interest" description="Disordered" evidence="1">
    <location>
        <begin position="161"/>
        <end position="183"/>
    </location>
</feature>
<proteinExistence type="predicted"/>